<gene>
    <name evidence="9" type="ORF">DL07_02855</name>
</gene>
<dbReference type="NCBIfam" id="TIGR01168">
    <property type="entry name" value="YSIRK_signal"/>
    <property type="match status" value="1"/>
</dbReference>
<dbReference type="InterPro" id="IPR038174">
    <property type="entry name" value="Strep_pil_link_sf"/>
</dbReference>
<dbReference type="Pfam" id="PF04650">
    <property type="entry name" value="YSIRK_signal"/>
    <property type="match status" value="1"/>
</dbReference>
<dbReference type="PANTHER" id="PTHR45733">
    <property type="entry name" value="FORMIN-J"/>
    <property type="match status" value="1"/>
</dbReference>
<dbReference type="InterPro" id="IPR005877">
    <property type="entry name" value="YSIRK_signal_dom"/>
</dbReference>
<accession>A0A074IZL5</accession>
<evidence type="ECO:0000256" key="6">
    <source>
        <dbReference type="SAM" id="MobiDB-lite"/>
    </source>
</evidence>
<dbReference type="InterPro" id="IPR019931">
    <property type="entry name" value="LPXTG_anchor"/>
</dbReference>
<dbReference type="RefSeq" id="WP_048790629.1">
    <property type="nucleotide sequence ID" value="NZ_JADMQU010000012.1"/>
</dbReference>
<keyword evidence="4 7" id="KW-0732">Signal</keyword>
<evidence type="ECO:0000259" key="8">
    <source>
        <dbReference type="PROSITE" id="PS50847"/>
    </source>
</evidence>
<feature type="chain" id="PRO_5038346596" evidence="7">
    <location>
        <begin position="33"/>
        <end position="1008"/>
    </location>
</feature>
<dbReference type="InterPro" id="IPR008456">
    <property type="entry name" value="Collagen-bd_dom"/>
</dbReference>
<organism evidence="9 10">
    <name type="scientific">Streptococcus salivarius</name>
    <dbReference type="NCBI Taxonomy" id="1304"/>
    <lineage>
        <taxon>Bacteria</taxon>
        <taxon>Bacillati</taxon>
        <taxon>Bacillota</taxon>
        <taxon>Bacilli</taxon>
        <taxon>Lactobacillales</taxon>
        <taxon>Streptococcaceae</taxon>
        <taxon>Streptococcus</taxon>
    </lineage>
</organism>
<feature type="compositionally biased region" description="Polar residues" evidence="6">
    <location>
        <begin position="963"/>
        <end position="978"/>
    </location>
</feature>
<dbReference type="Pfam" id="PF00746">
    <property type="entry name" value="Gram_pos_anchor"/>
    <property type="match status" value="1"/>
</dbReference>
<dbReference type="Pfam" id="PF17961">
    <property type="entry name" value="Big_8"/>
    <property type="match status" value="1"/>
</dbReference>
<evidence type="ECO:0000256" key="7">
    <source>
        <dbReference type="SAM" id="SignalP"/>
    </source>
</evidence>
<keyword evidence="5" id="KW-0572">Peptidoglycan-anchor</keyword>
<evidence type="ECO:0000256" key="1">
    <source>
        <dbReference type="ARBA" id="ARBA00004168"/>
    </source>
</evidence>
<dbReference type="AlphaFoldDB" id="A0A074IZL5"/>
<keyword evidence="3" id="KW-0964">Secreted</keyword>
<proteinExistence type="predicted"/>
<feature type="compositionally biased region" description="Low complexity" evidence="6">
    <location>
        <begin position="137"/>
        <end position="153"/>
    </location>
</feature>
<feature type="region of interest" description="Disordered" evidence="6">
    <location>
        <begin position="918"/>
        <end position="978"/>
    </location>
</feature>
<dbReference type="SUPFAM" id="SSF49401">
    <property type="entry name" value="Bacterial adhesins"/>
    <property type="match status" value="2"/>
</dbReference>
<evidence type="ECO:0000256" key="3">
    <source>
        <dbReference type="ARBA" id="ARBA00022525"/>
    </source>
</evidence>
<evidence type="ECO:0000313" key="10">
    <source>
        <dbReference type="Proteomes" id="UP000027855"/>
    </source>
</evidence>
<sequence length="1008" mass="110620">MNNRFGDSRQRFSIRKFTVGVASVLLSSAVFGVSTAKADQAEEPKGQPATSVLEEASESDGGGQRTSTSASSQEVTAEPTVQAESTSAILVTAVSSEVALQEQTVASSEQTSSSQDKTSEGLSEKPVTVNETREASASDLAAANNTSSASSDNFGLKVTNLSRPIPADVKVTKTGTEITVQNPDVEIEFPNGNSKYATSKVVYHNIPFPDDMTINEGDQVIFNLPEQLRFRTSYDINVYNPDNQIVGLAQIDPEKNRVTTTFNNYFQTHPNNKLMSLELDTLYSEEVDEGEHLTLDFEGRIIHVSVGKVQSPPPGQEVISKWGSQDKNDPTLLNWQMRLNYSRRVLNNLRLIDTWSDNQRFVDGSLQLRYIDSADPWIDKGSAMDLIKSFSYDDTHFELKLNQLDRMVYVWYQTRLTQPVEEATNPVNRIKLHADVVSDSYKSTIRLVGGRGDAIGDNLAHFNLELEKELTGRDLKDKEFTFKLLDVTDGANPVELGETTNDAKGKIVFSDLSLSKPGVYHYRVTEVPGNDEDVVYDKLEANITIQVVRETVDNQVKLVAKVVYPEDVIFNNKLVTPAKAKIAFGKELTKAGVKQDLKADQFQFVLKDRFGKVLETVGNTADGQVAFSELTFNKVGTYNYTVEELAGKDDAIVYDTMKAAVSITVTRDGDALVSTVVNPKDTIFNNKFVTPAKAAIQFSKELTKAGVNQTLTANEFQFVLKDSAGHIVETVGNTADGRVAFSELHFDKAGTYTYTVEEVKGTNEDIIYDGMKATVWITVTRDGDALVSTVANPKDTVFNNYVKEVQPAKAKFELTKVLTGRNLKDGEFSFVLKDDKGNVIQTVTNNSKGNISFENIVYDKPGVYYYTVEEVKGNEADVVYDNMVAKFQVTVTKTVGEKENLLVAAVLLPLDTEFNNSYIPPKPPTPPTPPTPPSVPPKPPVVPPTPPTPPTPPVTPKPAKPVQSSEKSGPQLPETGQANDTALLALGVAAEMAAVMGVAYSHRRRKDV</sequence>
<comment type="caution">
    <text evidence="9">The sequence shown here is derived from an EMBL/GenBank/DDBJ whole genome shotgun (WGS) entry which is preliminary data.</text>
</comment>
<comment type="subcellular location">
    <subcellularLocation>
        <location evidence="1">Secreted</location>
        <location evidence="1">Cell wall</location>
        <topology evidence="1">Peptidoglycan-anchor</topology>
    </subcellularLocation>
</comment>
<protein>
    <submittedName>
        <fullName evidence="9">Peptidase</fullName>
    </submittedName>
</protein>
<evidence type="ECO:0000256" key="4">
    <source>
        <dbReference type="ARBA" id="ARBA00022729"/>
    </source>
</evidence>
<dbReference type="PROSITE" id="PS50847">
    <property type="entry name" value="GRAM_POS_ANCHORING"/>
    <property type="match status" value="1"/>
</dbReference>
<dbReference type="InterPro" id="IPR011252">
    <property type="entry name" value="Fibrogen-bd_dom1"/>
</dbReference>
<keyword evidence="2" id="KW-0134">Cell wall</keyword>
<reference evidence="9 10" key="1">
    <citation type="submission" date="2014-04" db="EMBL/GenBank/DDBJ databases">
        <title>Variable characteristics of bacteriocin-producing Streptococcus salivarius strains isolated from Malaysian subjects.</title>
        <authorList>
            <person name="Philip K."/>
            <person name="Barbour A."/>
        </authorList>
    </citation>
    <scope>NUCLEOTIDE SEQUENCE [LARGE SCALE GENOMIC DNA]</scope>
    <source>
        <strain evidence="9 10">NU10</strain>
    </source>
</reference>
<dbReference type="Pfam" id="PF12892">
    <property type="entry name" value="FctA"/>
    <property type="match status" value="4"/>
</dbReference>
<dbReference type="InterPro" id="IPR008966">
    <property type="entry name" value="Adhesion_dom_sf"/>
</dbReference>
<dbReference type="NCBIfam" id="TIGR03786">
    <property type="entry name" value="strep_pil_rpt"/>
    <property type="match status" value="4"/>
</dbReference>
<evidence type="ECO:0000256" key="2">
    <source>
        <dbReference type="ARBA" id="ARBA00022512"/>
    </source>
</evidence>
<dbReference type="Pfam" id="PF05737">
    <property type="entry name" value="Collagen_bind"/>
    <property type="match status" value="1"/>
</dbReference>
<feature type="compositionally biased region" description="Polar residues" evidence="6">
    <location>
        <begin position="65"/>
        <end position="75"/>
    </location>
</feature>
<feature type="domain" description="Gram-positive cocci surface proteins LPxTG" evidence="8">
    <location>
        <begin position="972"/>
        <end position="1008"/>
    </location>
</feature>
<dbReference type="Proteomes" id="UP000027855">
    <property type="component" value="Unassembled WGS sequence"/>
</dbReference>
<feature type="compositionally biased region" description="Pro residues" evidence="6">
    <location>
        <begin position="920"/>
        <end position="959"/>
    </location>
</feature>
<dbReference type="InterPro" id="IPR022464">
    <property type="entry name" value="Strep_pil_isopept_link"/>
</dbReference>
<dbReference type="InterPro" id="IPR041171">
    <property type="entry name" value="SDR_Ig"/>
</dbReference>
<dbReference type="Gene3D" id="2.60.40.3050">
    <property type="match status" value="4"/>
</dbReference>
<name>A0A074IZL5_STRSL</name>
<evidence type="ECO:0000313" key="9">
    <source>
        <dbReference type="EMBL" id="KEO45155.1"/>
    </source>
</evidence>
<dbReference type="NCBIfam" id="TIGR01167">
    <property type="entry name" value="LPXTG_anchor"/>
    <property type="match status" value="1"/>
</dbReference>
<dbReference type="InterPro" id="IPR051144">
    <property type="entry name" value="Formin_homology_domain"/>
</dbReference>
<dbReference type="GO" id="GO:0007155">
    <property type="term" value="P:cell adhesion"/>
    <property type="evidence" value="ECO:0007669"/>
    <property type="project" value="InterPro"/>
</dbReference>
<dbReference type="GO" id="GO:0005518">
    <property type="term" value="F:collagen binding"/>
    <property type="evidence" value="ECO:0007669"/>
    <property type="project" value="InterPro"/>
</dbReference>
<feature type="region of interest" description="Disordered" evidence="6">
    <location>
        <begin position="36"/>
        <end position="83"/>
    </location>
</feature>
<dbReference type="Gene3D" id="2.60.40.1280">
    <property type="match status" value="1"/>
</dbReference>
<evidence type="ECO:0000256" key="5">
    <source>
        <dbReference type="ARBA" id="ARBA00023088"/>
    </source>
</evidence>
<feature type="region of interest" description="Disordered" evidence="6">
    <location>
        <begin position="103"/>
        <end position="158"/>
    </location>
</feature>
<feature type="compositionally biased region" description="Polar residues" evidence="6">
    <location>
        <begin position="103"/>
        <end position="116"/>
    </location>
</feature>
<feature type="signal peptide" evidence="7">
    <location>
        <begin position="1"/>
        <end position="32"/>
    </location>
</feature>
<dbReference type="EMBL" id="JJMT01000014">
    <property type="protein sequence ID" value="KEO45155.1"/>
    <property type="molecule type" value="Genomic_DNA"/>
</dbReference>
<dbReference type="Gene3D" id="2.60.40.740">
    <property type="match status" value="1"/>
</dbReference>